<dbReference type="InterPro" id="IPR019626">
    <property type="entry name" value="Stress-induced_KGG_rpt"/>
</dbReference>
<dbReference type="Pfam" id="PF10685">
    <property type="entry name" value="KGG"/>
    <property type="match status" value="1"/>
</dbReference>
<dbReference type="Proteomes" id="UP000287224">
    <property type="component" value="Unassembled WGS sequence"/>
</dbReference>
<feature type="compositionally biased region" description="Basic residues" evidence="1">
    <location>
        <begin position="96"/>
        <end position="109"/>
    </location>
</feature>
<gene>
    <name evidence="2" type="ORF">KDAU_43370</name>
</gene>
<evidence type="ECO:0008006" key="4">
    <source>
        <dbReference type="Google" id="ProtNLM"/>
    </source>
</evidence>
<sequence>MCKYIIYYFIDMSPFFLRIRIPYNDRMLKDMIVEEMLEVLKWRKYMASEHDKKSAAGHKGGESVSHEQHQKAGHASHESGKGHEFDSREAREAGKKGGHASHHKSSSSS</sequence>
<dbReference type="AlphaFoldDB" id="A0A401ZJK9"/>
<dbReference type="EMBL" id="BIFQ01000001">
    <property type="protein sequence ID" value="GCE07008.1"/>
    <property type="molecule type" value="Genomic_DNA"/>
</dbReference>
<accession>A0A401ZJK9</accession>
<reference evidence="3" key="1">
    <citation type="submission" date="2018-12" db="EMBL/GenBank/DDBJ databases">
        <title>Tengunoibacter tsumagoiensis gen. nov., sp. nov., Dictyobacter kobayashii sp. nov., D. alpinus sp. nov., and D. joshuensis sp. nov. and description of Dictyobacteraceae fam. nov. within the order Ktedonobacterales isolated from Tengu-no-mugimeshi.</title>
        <authorList>
            <person name="Wang C.M."/>
            <person name="Zheng Y."/>
            <person name="Sakai Y."/>
            <person name="Toyoda A."/>
            <person name="Minakuchi Y."/>
            <person name="Abe K."/>
            <person name="Yokota A."/>
            <person name="Yabe S."/>
        </authorList>
    </citation>
    <scope>NUCLEOTIDE SEQUENCE [LARGE SCALE GENOMIC DNA]</scope>
    <source>
        <strain evidence="3">S-27</strain>
    </source>
</reference>
<keyword evidence="3" id="KW-1185">Reference proteome</keyword>
<proteinExistence type="predicted"/>
<organism evidence="2 3">
    <name type="scientific">Dictyobacter aurantiacus</name>
    <dbReference type="NCBI Taxonomy" id="1936993"/>
    <lineage>
        <taxon>Bacteria</taxon>
        <taxon>Bacillati</taxon>
        <taxon>Chloroflexota</taxon>
        <taxon>Ktedonobacteria</taxon>
        <taxon>Ktedonobacterales</taxon>
        <taxon>Dictyobacteraceae</taxon>
        <taxon>Dictyobacter</taxon>
    </lineage>
</organism>
<evidence type="ECO:0000256" key="1">
    <source>
        <dbReference type="SAM" id="MobiDB-lite"/>
    </source>
</evidence>
<evidence type="ECO:0000313" key="2">
    <source>
        <dbReference type="EMBL" id="GCE07008.1"/>
    </source>
</evidence>
<comment type="caution">
    <text evidence="2">The sequence shown here is derived from an EMBL/GenBank/DDBJ whole genome shotgun (WGS) entry which is preliminary data.</text>
</comment>
<feature type="region of interest" description="Disordered" evidence="1">
    <location>
        <begin position="51"/>
        <end position="109"/>
    </location>
</feature>
<protein>
    <recommendedName>
        <fullName evidence="4">Stress-induced protein</fullName>
    </recommendedName>
</protein>
<evidence type="ECO:0000313" key="3">
    <source>
        <dbReference type="Proteomes" id="UP000287224"/>
    </source>
</evidence>
<name>A0A401ZJK9_9CHLR</name>
<feature type="compositionally biased region" description="Basic and acidic residues" evidence="1">
    <location>
        <begin position="51"/>
        <end position="95"/>
    </location>
</feature>